<sequence>MILFLGITKLEIKFERPQRFTVAMAQQQPRKYTKGKILFIHKLKKKTEKMVAATYVECLSGDQSECVTSSCAGYHGSVPLT</sequence>
<gene>
    <name evidence="1" type="ORF">MA16_Dca013128</name>
</gene>
<proteinExistence type="predicted"/>
<dbReference type="AlphaFoldDB" id="A0A2I0WD70"/>
<organism evidence="1 2">
    <name type="scientific">Dendrobium catenatum</name>
    <dbReference type="NCBI Taxonomy" id="906689"/>
    <lineage>
        <taxon>Eukaryota</taxon>
        <taxon>Viridiplantae</taxon>
        <taxon>Streptophyta</taxon>
        <taxon>Embryophyta</taxon>
        <taxon>Tracheophyta</taxon>
        <taxon>Spermatophyta</taxon>
        <taxon>Magnoliopsida</taxon>
        <taxon>Liliopsida</taxon>
        <taxon>Asparagales</taxon>
        <taxon>Orchidaceae</taxon>
        <taxon>Epidendroideae</taxon>
        <taxon>Malaxideae</taxon>
        <taxon>Dendrobiinae</taxon>
        <taxon>Dendrobium</taxon>
    </lineage>
</organism>
<evidence type="ECO:0000313" key="1">
    <source>
        <dbReference type="EMBL" id="PKU73608.1"/>
    </source>
</evidence>
<name>A0A2I0WD70_9ASPA</name>
<evidence type="ECO:0000313" key="2">
    <source>
        <dbReference type="Proteomes" id="UP000233837"/>
    </source>
</evidence>
<reference evidence="1 2" key="2">
    <citation type="journal article" date="2017" name="Nature">
        <title>The Apostasia genome and the evolution of orchids.</title>
        <authorList>
            <person name="Zhang G.Q."/>
            <person name="Liu K.W."/>
            <person name="Li Z."/>
            <person name="Lohaus R."/>
            <person name="Hsiao Y.Y."/>
            <person name="Niu S.C."/>
            <person name="Wang J.Y."/>
            <person name="Lin Y.C."/>
            <person name="Xu Q."/>
            <person name="Chen L.J."/>
            <person name="Yoshida K."/>
            <person name="Fujiwara S."/>
            <person name="Wang Z.W."/>
            <person name="Zhang Y.Q."/>
            <person name="Mitsuda N."/>
            <person name="Wang M."/>
            <person name="Liu G.H."/>
            <person name="Pecoraro L."/>
            <person name="Huang H.X."/>
            <person name="Xiao X.J."/>
            <person name="Lin M."/>
            <person name="Wu X.Y."/>
            <person name="Wu W.L."/>
            <person name="Chen Y.Y."/>
            <person name="Chang S.B."/>
            <person name="Sakamoto S."/>
            <person name="Ohme-Takagi M."/>
            <person name="Yagi M."/>
            <person name="Zeng S.J."/>
            <person name="Shen C.Y."/>
            <person name="Yeh C.M."/>
            <person name="Luo Y.B."/>
            <person name="Tsai W.C."/>
            <person name="Van de Peer Y."/>
            <person name="Liu Z.J."/>
        </authorList>
    </citation>
    <scope>NUCLEOTIDE SEQUENCE [LARGE SCALE GENOMIC DNA]</scope>
    <source>
        <tissue evidence="1">The whole plant</tissue>
    </source>
</reference>
<keyword evidence="2" id="KW-1185">Reference proteome</keyword>
<dbReference type="EMBL" id="KZ502734">
    <property type="protein sequence ID" value="PKU73608.1"/>
    <property type="molecule type" value="Genomic_DNA"/>
</dbReference>
<reference evidence="1 2" key="1">
    <citation type="journal article" date="2016" name="Sci. Rep.">
        <title>The Dendrobium catenatum Lindl. genome sequence provides insights into polysaccharide synthase, floral development and adaptive evolution.</title>
        <authorList>
            <person name="Zhang G.Q."/>
            <person name="Xu Q."/>
            <person name="Bian C."/>
            <person name="Tsai W.C."/>
            <person name="Yeh C.M."/>
            <person name="Liu K.W."/>
            <person name="Yoshida K."/>
            <person name="Zhang L.S."/>
            <person name="Chang S.B."/>
            <person name="Chen F."/>
            <person name="Shi Y."/>
            <person name="Su Y.Y."/>
            <person name="Zhang Y.Q."/>
            <person name="Chen L.J."/>
            <person name="Yin Y."/>
            <person name="Lin M."/>
            <person name="Huang H."/>
            <person name="Deng H."/>
            <person name="Wang Z.W."/>
            <person name="Zhu S.L."/>
            <person name="Zhao X."/>
            <person name="Deng C."/>
            <person name="Niu S.C."/>
            <person name="Huang J."/>
            <person name="Wang M."/>
            <person name="Liu G.H."/>
            <person name="Yang H.J."/>
            <person name="Xiao X.J."/>
            <person name="Hsiao Y.Y."/>
            <person name="Wu W.L."/>
            <person name="Chen Y.Y."/>
            <person name="Mitsuda N."/>
            <person name="Ohme-Takagi M."/>
            <person name="Luo Y.B."/>
            <person name="Van de Peer Y."/>
            <person name="Liu Z.J."/>
        </authorList>
    </citation>
    <scope>NUCLEOTIDE SEQUENCE [LARGE SCALE GENOMIC DNA]</scope>
    <source>
        <tissue evidence="1">The whole plant</tissue>
    </source>
</reference>
<dbReference type="Proteomes" id="UP000233837">
    <property type="component" value="Unassembled WGS sequence"/>
</dbReference>
<protein>
    <submittedName>
        <fullName evidence="1">Uncharacterized protein</fullName>
    </submittedName>
</protein>
<accession>A0A2I0WD70</accession>